<dbReference type="Proteomes" id="UP000755585">
    <property type="component" value="Unassembled WGS sequence"/>
</dbReference>
<keyword evidence="2" id="KW-1185">Reference proteome</keyword>
<comment type="caution">
    <text evidence="1">The sequence shown here is derived from an EMBL/GenBank/DDBJ whole genome shotgun (WGS) entry which is preliminary data.</text>
</comment>
<dbReference type="Pfam" id="PF14430">
    <property type="entry name" value="Imm1"/>
    <property type="match status" value="1"/>
</dbReference>
<protein>
    <recommendedName>
        <fullName evidence="3">Rv3651-like N-terminal domain-containing protein</fullName>
    </recommendedName>
</protein>
<evidence type="ECO:0008006" key="3">
    <source>
        <dbReference type="Google" id="ProtNLM"/>
    </source>
</evidence>
<reference evidence="1 2" key="1">
    <citation type="submission" date="2021-03" db="EMBL/GenBank/DDBJ databases">
        <title>Sequencing the genomes of 1000 actinobacteria strains.</title>
        <authorList>
            <person name="Klenk H.-P."/>
        </authorList>
    </citation>
    <scope>NUCLEOTIDE SEQUENCE [LARGE SCALE GENOMIC DNA]</scope>
    <source>
        <strain evidence="1 2">DSM 18824</strain>
    </source>
</reference>
<name>A0ABS4UBT6_9ACTN</name>
<dbReference type="InterPro" id="IPR025680">
    <property type="entry name" value="DddI"/>
</dbReference>
<dbReference type="EMBL" id="JAGINT010000001">
    <property type="protein sequence ID" value="MBP2349105.1"/>
    <property type="molecule type" value="Genomic_DNA"/>
</dbReference>
<evidence type="ECO:0000313" key="1">
    <source>
        <dbReference type="EMBL" id="MBP2349105.1"/>
    </source>
</evidence>
<proteinExistence type="predicted"/>
<evidence type="ECO:0000313" key="2">
    <source>
        <dbReference type="Proteomes" id="UP000755585"/>
    </source>
</evidence>
<dbReference type="RefSeq" id="WP_209692321.1">
    <property type="nucleotide sequence ID" value="NZ_BAAAVU010000028.1"/>
</dbReference>
<accession>A0ABS4UBT6</accession>
<organism evidence="1 2">
    <name type="scientific">Kribbella aluminosa</name>
    <dbReference type="NCBI Taxonomy" id="416017"/>
    <lineage>
        <taxon>Bacteria</taxon>
        <taxon>Bacillati</taxon>
        <taxon>Actinomycetota</taxon>
        <taxon>Actinomycetes</taxon>
        <taxon>Propionibacteriales</taxon>
        <taxon>Kribbellaceae</taxon>
        <taxon>Kribbella</taxon>
    </lineage>
</organism>
<sequence length="333" mass="37262">MTWTIRPVAERELWNFIPQMWVGPLCLLGGWGHGDVEAVLGPTNPTYRHEKMFQATFPLHGVTTYYEDDILQAVAIDALAGPRVRFVDQVELTGRAPSEVDAWFLEHFTESSRINQDGEIANDQLGLVVRTQRAGDILLTRPVFVSRRWADGCGDTQESSVPEINYDRHVFGWRGPEPVLTATYAVGGKVVKGQRVPTPEDLRELFDEIASGPRPIDLDLWRHDGPAMMEVHLGRQFSSLRFYDWGAGGNERGEPFYSVGTLDDPADAEGDFDGLSAEIRPDSAIRDAEARFAASVFLLTGSRPHNITWTVRAWEELWHSTGDEDEGSINRLG</sequence>
<gene>
    <name evidence="1" type="ORF">JOF29_000188</name>
</gene>